<proteinExistence type="inferred from homology"/>
<dbReference type="InterPro" id="IPR001025">
    <property type="entry name" value="BAH_dom"/>
</dbReference>
<dbReference type="InterPro" id="IPR029063">
    <property type="entry name" value="SAM-dependent_MTases_sf"/>
</dbReference>
<dbReference type="Proteomes" id="UP001265746">
    <property type="component" value="Unassembled WGS sequence"/>
</dbReference>
<gene>
    <name evidence="11" type="ORF">N8I77_006622</name>
</gene>
<feature type="domain" description="BAH" evidence="10">
    <location>
        <begin position="1339"/>
        <end position="1468"/>
    </location>
</feature>
<keyword evidence="5 8" id="KW-0949">S-adenosyl-L-methionine</keyword>
<dbReference type="Gene3D" id="3.90.120.10">
    <property type="entry name" value="DNA Methylase, subunit A, domain 2"/>
    <property type="match status" value="1"/>
</dbReference>
<name>A0AAD9SI54_PHOAM</name>
<dbReference type="GO" id="GO:0003682">
    <property type="term" value="F:chromatin binding"/>
    <property type="evidence" value="ECO:0007669"/>
    <property type="project" value="InterPro"/>
</dbReference>
<evidence type="ECO:0000259" key="10">
    <source>
        <dbReference type="PROSITE" id="PS51038"/>
    </source>
</evidence>
<dbReference type="Pfam" id="PF00145">
    <property type="entry name" value="DNA_methylase"/>
    <property type="match status" value="1"/>
</dbReference>
<evidence type="ECO:0000256" key="1">
    <source>
        <dbReference type="ARBA" id="ARBA00004123"/>
    </source>
</evidence>
<accession>A0AAD9SI54</accession>
<dbReference type="PROSITE" id="PS00094">
    <property type="entry name" value="C5_MTASE_1"/>
    <property type="match status" value="1"/>
</dbReference>
<dbReference type="PRINTS" id="PR00105">
    <property type="entry name" value="C5METTRFRASE"/>
</dbReference>
<reference evidence="11" key="1">
    <citation type="submission" date="2023-06" db="EMBL/GenBank/DDBJ databases">
        <authorList>
            <person name="Noh H."/>
        </authorList>
    </citation>
    <scope>NUCLEOTIDE SEQUENCE</scope>
    <source>
        <strain evidence="11">DUCC20226</strain>
    </source>
</reference>
<feature type="region of interest" description="Disordered" evidence="9">
    <location>
        <begin position="58"/>
        <end position="83"/>
    </location>
</feature>
<dbReference type="InterPro" id="IPR043151">
    <property type="entry name" value="BAH_sf"/>
</dbReference>
<evidence type="ECO:0000313" key="11">
    <source>
        <dbReference type="EMBL" id="KAK2607984.1"/>
    </source>
</evidence>
<evidence type="ECO:0000256" key="6">
    <source>
        <dbReference type="ARBA" id="ARBA00023125"/>
    </source>
</evidence>
<keyword evidence="3 8" id="KW-0489">Methyltransferase</keyword>
<evidence type="ECO:0000256" key="5">
    <source>
        <dbReference type="ARBA" id="ARBA00022691"/>
    </source>
</evidence>
<dbReference type="Gene3D" id="2.30.30.490">
    <property type="match status" value="2"/>
</dbReference>
<dbReference type="Pfam" id="PF25423">
    <property type="entry name" value="DUF7893"/>
    <property type="match status" value="1"/>
</dbReference>
<keyword evidence="7" id="KW-0539">Nucleus</keyword>
<feature type="region of interest" description="Disordered" evidence="9">
    <location>
        <begin position="1806"/>
        <end position="1825"/>
    </location>
</feature>
<comment type="subcellular location">
    <subcellularLocation>
        <location evidence="1">Nucleus</location>
    </subcellularLocation>
</comment>
<dbReference type="GO" id="GO:0005634">
    <property type="term" value="C:nucleus"/>
    <property type="evidence" value="ECO:0007669"/>
    <property type="project" value="UniProtKB-SubCell"/>
</dbReference>
<evidence type="ECO:0000256" key="7">
    <source>
        <dbReference type="ARBA" id="ARBA00023242"/>
    </source>
</evidence>
<evidence type="ECO:0000313" key="12">
    <source>
        <dbReference type="Proteomes" id="UP001265746"/>
    </source>
</evidence>
<dbReference type="EC" id="2.1.1.37" evidence="2"/>
<comment type="caution">
    <text evidence="11">The sequence shown here is derived from an EMBL/GenBank/DDBJ whole genome shotgun (WGS) entry which is preliminary data.</text>
</comment>
<dbReference type="PROSITE" id="PS51679">
    <property type="entry name" value="SAM_MT_C5"/>
    <property type="match status" value="1"/>
</dbReference>
<dbReference type="InterPro" id="IPR057215">
    <property type="entry name" value="DUF7893"/>
</dbReference>
<dbReference type="SUPFAM" id="SSF53335">
    <property type="entry name" value="S-adenosyl-L-methionine-dependent methyltransferases"/>
    <property type="match status" value="1"/>
</dbReference>
<keyword evidence="4 8" id="KW-0808">Transferase</keyword>
<dbReference type="GO" id="GO:0044027">
    <property type="term" value="P:negative regulation of gene expression via chromosomal CpG island methylation"/>
    <property type="evidence" value="ECO:0007669"/>
    <property type="project" value="TreeGrafter"/>
</dbReference>
<dbReference type="GO" id="GO:0003886">
    <property type="term" value="F:DNA (cytosine-5-)-methyltransferase activity"/>
    <property type="evidence" value="ECO:0007669"/>
    <property type="project" value="UniProtKB-EC"/>
</dbReference>
<protein>
    <recommendedName>
        <fullName evidence="2">DNA (cytosine-5-)-methyltransferase</fullName>
        <ecNumber evidence="2">2.1.1.37</ecNumber>
    </recommendedName>
</protein>
<keyword evidence="6" id="KW-0238">DNA-binding</keyword>
<dbReference type="GO" id="GO:0032259">
    <property type="term" value="P:methylation"/>
    <property type="evidence" value="ECO:0007669"/>
    <property type="project" value="UniProtKB-KW"/>
</dbReference>
<evidence type="ECO:0000256" key="2">
    <source>
        <dbReference type="ARBA" id="ARBA00011975"/>
    </source>
</evidence>
<comment type="similarity">
    <text evidence="8">Belongs to the class I-like SAM-binding methyltransferase superfamily. C5-methyltransferase family.</text>
</comment>
<dbReference type="EMBL" id="JAUJFL010000003">
    <property type="protein sequence ID" value="KAK2607984.1"/>
    <property type="molecule type" value="Genomic_DNA"/>
</dbReference>
<feature type="active site" evidence="8">
    <location>
        <position position="1701"/>
    </location>
</feature>
<evidence type="ECO:0000256" key="8">
    <source>
        <dbReference type="PROSITE-ProRule" id="PRU01016"/>
    </source>
</evidence>
<keyword evidence="12" id="KW-1185">Reference proteome</keyword>
<evidence type="ECO:0000256" key="4">
    <source>
        <dbReference type="ARBA" id="ARBA00022679"/>
    </source>
</evidence>
<evidence type="ECO:0000256" key="3">
    <source>
        <dbReference type="ARBA" id="ARBA00022603"/>
    </source>
</evidence>
<organism evidence="11 12">
    <name type="scientific">Phomopsis amygdali</name>
    <name type="common">Fusicoccum amygdali</name>
    <dbReference type="NCBI Taxonomy" id="1214568"/>
    <lineage>
        <taxon>Eukaryota</taxon>
        <taxon>Fungi</taxon>
        <taxon>Dikarya</taxon>
        <taxon>Ascomycota</taxon>
        <taxon>Pezizomycotina</taxon>
        <taxon>Sordariomycetes</taxon>
        <taxon>Sordariomycetidae</taxon>
        <taxon>Diaporthales</taxon>
        <taxon>Diaporthaceae</taxon>
        <taxon>Diaporthe</taxon>
    </lineage>
</organism>
<dbReference type="PROSITE" id="PS51038">
    <property type="entry name" value="BAH"/>
    <property type="match status" value="1"/>
</dbReference>
<sequence>MLRLCFARHLTKARHHVLQPLAVSPHTSCLFFGTTFIDILTQRSLSAPVSKRFYAAAVQQESSHPDHHAPARKAPSEGQRQRRLRYRLKLSPTDLLVRKVRSRGEPLTWDGWEKTRLVARSRSARLAVLTHQLALRQDEARMETSVSTFLQDPAEWKSRLNRIAYKGINWTDLDHWLWILGAEDTDAKVERFISTDRHKPIFLLMAILRTDEHMRKGSSLVSLYDYIARTYFRSDPMFRQELPKGALRRSLDDAFNMTPTHFMLLIKRVVHHCLKTWPSSIVTIARLVVSYLRTIPADATPNKPNRRTGYAHQCRIFNHALCSFRRVSSLSPLDNLQYNWKAQKILLGFSAGLRRPLVINRWSYRSIRVVLLGLKKSQAEKRTAVRHAKTWPPYRKRLDGTEEREDPEQWLSRSVRAGILKRQEGYSDSTLDHALDSLGGAALQDSITVQTRSGAPRVWSGNRMSLSVFSAWAAKVKATRNAYEAWQMCQEPPLPNLKPNFQVYAEMFSKLFSAEIDYTSSILPGAAKEVFPPHHVNLTEFERERLRPLSVDELYERMLRDGNRPVKHCLTLLVRNASTVEKAAQYLLDSPLDKRAVEDMTKALNPIYDSLKQIPVRVFHAYVGLLCSRQARRRWAHNPNAAKHQPQPQVLAKYDHLKRAIQLVCTRSGPRRAPAPAPWHTVMQALAHRKLVLRPWCSQEEDNVEALRTMLSLFDAYKMSEGLHPIPFDCLARCTWKALGDEGTACGPAKNAQELIATAHQTLKSTLRELTSPVQAPSDSVAESLPPLYHELSAAHIQTYLETLARLGDVDEAVQLIEWVLTSWDQNSAILEHARDPDHKQWAMLGEAFVCFRAFAEGRVSDEIMSRIEARFEELKGKGSTWLWPQDEDVYEYVEGKRGHGRAGSNGQGDSPVCKTIQNLIFTVDAGFHALTFASLAGKGARMDDLVMSDLNPGRGSGPMDLDEVLIMRSHQDDEAALVEAEAEEAEFEETDLESDFDNVQQHHPTSKKLVIEIPSSTLIAPRSAFRSPAEYAHISKEHSAVRSLLDSDPSQLDEDFVEFELDDFVVYIDTKRYPQEMRALHTHATLTGQQKFFFNGTLRLGGIERRVEKVLFEEIPLGNYGKDHPTVGDQLWICSDLNREKNIYYQLKRPSFEYARFHQDFLWVADLAKHVVDFSEHLIELGQNVSIRHFQQDFARWLQSIHGSSPTFQKWYTKRGSDDFRQSIVANERFIRKELFDMFEGQKWTHIHIFREITHPFGMFGRQGHGFLSKGDRVPYTIVTPYIYDCFSHMEMGMVLKPMQPSVNTKEATSRSWLTNGMQSPRFVRTADAFYQHRAMIDSIKPGDTISIAPDTEETDTPWSTNKADKKWYGLVQGVSMMKAKMGLRRCFDITWLYDPEDTPCCSMKYPWPNELFLSDHCTCEERQRRIPEHAVIGVHTVEWFGTPRTTAEFFIRQTYQVEQRRWISLQQAHIYCQHEKKQRHKIRYHIGETVLVLTPGTMVLEPYEVLSYGKDNECVRLRKFIRRTDIHSKCAPNDLIYTDEQESVNASRIYTRCIVRCYYPGEIIPAPYNGNGTGNAFIVSHRKSADGSIHPLSPTNKPTIREGFDPNRLVSKLRAMDLFSGCGNFGRGLEDGGAVHSKWVNDIWDAAIHTYMANVKDPDSVHPFLGSIDDFCLQAFQGKFSNSVPSPGEVDLISGGSPCPGFSMITPDKQTIQQVKNRSLVAAFAATIDFYRPKYGILENVKTIVQSKGNRTEDYFSQLICAIVGMGYQAQIILGDAWSHGSPQARVRAFLCFAAPGLELPLPPDLSHAHPRKKESGSLGMMTNGEPYVVRSNQPTPFKYVTALEATADLPDIYDAKTETCVAFPDHRLSISLSSGDLTSGVKYGRGKNGRTQGLNMPIRPFGMNFSRAWHHTIKDRLSEDAFHDMFDHERDAYPRPGIPRTSNISKAWGRVHPHGLFHTITTVCQWTDARTGRLSHWDQPRPLTVMEVRRAQGIPDHEVLLGSAKDQWEMVGNAVARQIAMALGLSLRRAWFGSLYEDGPAAPEGVDQDLESSDDGVEHLIVKGDIAMSLDSD</sequence>
<evidence type="ECO:0000256" key="9">
    <source>
        <dbReference type="SAM" id="MobiDB-lite"/>
    </source>
</evidence>
<dbReference type="InterPro" id="IPR018117">
    <property type="entry name" value="C5_DNA_meth_AS"/>
</dbReference>
<dbReference type="GO" id="GO:0003677">
    <property type="term" value="F:DNA binding"/>
    <property type="evidence" value="ECO:0007669"/>
    <property type="project" value="UniProtKB-KW"/>
</dbReference>
<dbReference type="InterPro" id="IPR050390">
    <property type="entry name" value="C5-Methyltransferase"/>
</dbReference>
<dbReference type="InterPro" id="IPR001525">
    <property type="entry name" value="C5_MeTfrase"/>
</dbReference>
<dbReference type="Gene3D" id="3.40.50.150">
    <property type="entry name" value="Vaccinia Virus protein VP39"/>
    <property type="match status" value="1"/>
</dbReference>
<dbReference type="PANTHER" id="PTHR10629:SF54">
    <property type="entry name" value="DNA METHYLTRANSFERASE DIM-2"/>
    <property type="match status" value="1"/>
</dbReference>
<dbReference type="PANTHER" id="PTHR10629">
    <property type="entry name" value="CYTOSINE-SPECIFIC METHYLTRANSFERASE"/>
    <property type="match status" value="1"/>
</dbReference>
<dbReference type="CDD" id="cd04712">
    <property type="entry name" value="BAH_DCM_I"/>
    <property type="match status" value="1"/>
</dbReference>